<dbReference type="GO" id="GO:0016747">
    <property type="term" value="F:acyltransferase activity, transferring groups other than amino-acyl groups"/>
    <property type="evidence" value="ECO:0007669"/>
    <property type="project" value="InterPro"/>
</dbReference>
<dbReference type="InterPro" id="IPR016181">
    <property type="entry name" value="Acyl_CoA_acyltransferase"/>
</dbReference>
<gene>
    <name evidence="4" type="ORF">GCM10011335_05440</name>
</gene>
<dbReference type="InterPro" id="IPR050832">
    <property type="entry name" value="Bact_Acetyltransf"/>
</dbReference>
<feature type="domain" description="N-acetyltransferase" evidence="3">
    <location>
        <begin position="19"/>
        <end position="167"/>
    </location>
</feature>
<keyword evidence="1" id="KW-0808">Transferase</keyword>
<dbReference type="InterPro" id="IPR000182">
    <property type="entry name" value="GNAT_dom"/>
</dbReference>
<dbReference type="PANTHER" id="PTHR43877:SF2">
    <property type="entry name" value="AMINOALKYLPHOSPHONATE N-ACETYLTRANSFERASE-RELATED"/>
    <property type="match status" value="1"/>
</dbReference>
<protein>
    <recommendedName>
        <fullName evidence="3">N-acetyltransferase domain-containing protein</fullName>
    </recommendedName>
</protein>
<accession>A0A916XT22</accession>
<dbReference type="Pfam" id="PF00583">
    <property type="entry name" value="Acetyltransf_1"/>
    <property type="match status" value="1"/>
</dbReference>
<dbReference type="AlphaFoldDB" id="A0A916XT22"/>
<evidence type="ECO:0000256" key="1">
    <source>
        <dbReference type="ARBA" id="ARBA00022679"/>
    </source>
</evidence>
<reference evidence="4" key="2">
    <citation type="submission" date="2020-09" db="EMBL/GenBank/DDBJ databases">
        <authorList>
            <person name="Sun Q."/>
            <person name="Zhou Y."/>
        </authorList>
    </citation>
    <scope>NUCLEOTIDE SEQUENCE</scope>
    <source>
        <strain evidence="4">CGMCC 1.15493</strain>
    </source>
</reference>
<dbReference type="SUPFAM" id="SSF55729">
    <property type="entry name" value="Acyl-CoA N-acyltransferases (Nat)"/>
    <property type="match status" value="1"/>
</dbReference>
<evidence type="ECO:0000259" key="3">
    <source>
        <dbReference type="PROSITE" id="PS51186"/>
    </source>
</evidence>
<keyword evidence="5" id="KW-1185">Reference proteome</keyword>
<dbReference type="Gene3D" id="3.40.630.30">
    <property type="match status" value="1"/>
</dbReference>
<organism evidence="4 5">
    <name type="scientific">Aureimonas glaciei</name>
    <dbReference type="NCBI Taxonomy" id="1776957"/>
    <lineage>
        <taxon>Bacteria</taxon>
        <taxon>Pseudomonadati</taxon>
        <taxon>Pseudomonadota</taxon>
        <taxon>Alphaproteobacteria</taxon>
        <taxon>Hyphomicrobiales</taxon>
        <taxon>Aurantimonadaceae</taxon>
        <taxon>Aureimonas</taxon>
    </lineage>
</organism>
<keyword evidence="2" id="KW-0012">Acyltransferase</keyword>
<proteinExistence type="predicted"/>
<dbReference type="EMBL" id="BMJJ01000001">
    <property type="protein sequence ID" value="GGD05448.1"/>
    <property type="molecule type" value="Genomic_DNA"/>
</dbReference>
<name>A0A916XT22_9HYPH</name>
<dbReference type="Proteomes" id="UP000613160">
    <property type="component" value="Unassembled WGS sequence"/>
</dbReference>
<evidence type="ECO:0000313" key="4">
    <source>
        <dbReference type="EMBL" id="GGD05448.1"/>
    </source>
</evidence>
<sequence length="172" mass="18333">MTSPADREGLMGAKAAPKIIVVPEDPASPPSVALLAALSRALAALTGASGEASFDVGDVRGEGGLFVVARDAAGTPLGCGAYRRLEPGVAELKRMYAVPGNRGVGQALLDFLETRAREDGYAALWLETRRVNAHAVGFYRRHGYRPIDNYGRYVGRAETMCFAKSLVRAERP</sequence>
<dbReference type="PROSITE" id="PS51186">
    <property type="entry name" value="GNAT"/>
    <property type="match status" value="1"/>
</dbReference>
<dbReference type="CDD" id="cd04301">
    <property type="entry name" value="NAT_SF"/>
    <property type="match status" value="1"/>
</dbReference>
<evidence type="ECO:0000313" key="5">
    <source>
        <dbReference type="Proteomes" id="UP000613160"/>
    </source>
</evidence>
<comment type="caution">
    <text evidence="4">The sequence shown here is derived from an EMBL/GenBank/DDBJ whole genome shotgun (WGS) entry which is preliminary data.</text>
</comment>
<reference evidence="4" key="1">
    <citation type="journal article" date="2014" name="Int. J. Syst. Evol. Microbiol.">
        <title>Complete genome sequence of Corynebacterium casei LMG S-19264T (=DSM 44701T), isolated from a smear-ripened cheese.</title>
        <authorList>
            <consortium name="US DOE Joint Genome Institute (JGI-PGF)"/>
            <person name="Walter F."/>
            <person name="Albersmeier A."/>
            <person name="Kalinowski J."/>
            <person name="Ruckert C."/>
        </authorList>
    </citation>
    <scope>NUCLEOTIDE SEQUENCE</scope>
    <source>
        <strain evidence="4">CGMCC 1.15493</strain>
    </source>
</reference>
<evidence type="ECO:0000256" key="2">
    <source>
        <dbReference type="ARBA" id="ARBA00023315"/>
    </source>
</evidence>
<dbReference type="PANTHER" id="PTHR43877">
    <property type="entry name" value="AMINOALKYLPHOSPHONATE N-ACETYLTRANSFERASE-RELATED-RELATED"/>
    <property type="match status" value="1"/>
</dbReference>